<reference evidence="7 8" key="2">
    <citation type="journal article" date="2019" name="Plant Biotechnol. J.">
        <title>The red bayberry genome and genetic basis of sex determination.</title>
        <authorList>
            <person name="Jia H.M."/>
            <person name="Jia H.J."/>
            <person name="Cai Q.L."/>
            <person name="Wang Y."/>
            <person name="Zhao H.B."/>
            <person name="Yang W.F."/>
            <person name="Wang G.Y."/>
            <person name="Li Y.H."/>
            <person name="Zhan D.L."/>
            <person name="Shen Y.T."/>
            <person name="Niu Q.F."/>
            <person name="Chang L."/>
            <person name="Qiu J."/>
            <person name="Zhao L."/>
            <person name="Xie H.B."/>
            <person name="Fu W.Y."/>
            <person name="Jin J."/>
            <person name="Li X.W."/>
            <person name="Jiao Y."/>
            <person name="Zhou C.C."/>
            <person name="Tu T."/>
            <person name="Chai C.Y."/>
            <person name="Gao J.L."/>
            <person name="Fan L.J."/>
            <person name="van de Weg E."/>
            <person name="Wang J.Y."/>
            <person name="Gao Z.S."/>
        </authorList>
    </citation>
    <scope>NUCLEOTIDE SEQUENCE [LARGE SCALE GENOMIC DNA]</scope>
    <source>
        <tissue evidence="7">Leaves</tissue>
    </source>
</reference>
<dbReference type="AlphaFoldDB" id="A0A6A1WLR1"/>
<dbReference type="Proteomes" id="UP000516437">
    <property type="component" value="Chromosome 5"/>
</dbReference>
<feature type="compositionally biased region" description="Low complexity" evidence="3">
    <location>
        <begin position="461"/>
        <end position="472"/>
    </location>
</feature>
<feature type="region of interest" description="Disordered" evidence="3">
    <location>
        <begin position="444"/>
        <end position="519"/>
    </location>
</feature>
<dbReference type="EMBL" id="RXIC02000019">
    <property type="protein sequence ID" value="KAB1225974.1"/>
    <property type="molecule type" value="Genomic_DNA"/>
</dbReference>
<name>A0A6A1WLR1_9ROSI</name>
<dbReference type="SUPFAM" id="SSF47954">
    <property type="entry name" value="Cyclin-like"/>
    <property type="match status" value="2"/>
</dbReference>
<dbReference type="GO" id="GO:0017025">
    <property type="term" value="F:TBP-class protein binding"/>
    <property type="evidence" value="ECO:0007669"/>
    <property type="project" value="InterPro"/>
</dbReference>
<evidence type="ECO:0000313" key="6">
    <source>
        <dbReference type="EMBL" id="KAB1225974.1"/>
    </source>
</evidence>
<evidence type="ECO:0000313" key="5">
    <source>
        <dbReference type="EMBL" id="KAB1214586.1"/>
    </source>
</evidence>
<dbReference type="InterPro" id="IPR036915">
    <property type="entry name" value="Cyclin-like_sf"/>
</dbReference>
<evidence type="ECO:0000259" key="4">
    <source>
        <dbReference type="SMART" id="SM00385"/>
    </source>
</evidence>
<dbReference type="EMBL" id="RXIC02000023">
    <property type="protein sequence ID" value="KAB1214586.1"/>
    <property type="molecule type" value="Genomic_DNA"/>
</dbReference>
<evidence type="ECO:0000256" key="1">
    <source>
        <dbReference type="ARBA" id="ARBA00023015"/>
    </source>
</evidence>
<evidence type="ECO:0000313" key="7">
    <source>
        <dbReference type="EMBL" id="KAB1226171.1"/>
    </source>
</evidence>
<accession>A0A6A1WLR1</accession>
<dbReference type="GO" id="GO:0097550">
    <property type="term" value="C:transcription preinitiation complex"/>
    <property type="evidence" value="ECO:0007669"/>
    <property type="project" value="TreeGrafter"/>
</dbReference>
<dbReference type="InterPro" id="IPR000812">
    <property type="entry name" value="TFIIB"/>
</dbReference>
<dbReference type="PANTHER" id="PTHR11618:SF13">
    <property type="entry name" value="TRANSCRIPTION INITIATION FACTOR IIB"/>
    <property type="match status" value="1"/>
</dbReference>
<dbReference type="PANTHER" id="PTHR11618">
    <property type="entry name" value="TRANSCRIPTION INITIATION FACTOR IIB-RELATED"/>
    <property type="match status" value="1"/>
</dbReference>
<dbReference type="Proteomes" id="UP000516437">
    <property type="component" value="Chromosome 1"/>
</dbReference>
<dbReference type="EMBL" id="RXIC02000019">
    <property type="protein sequence ID" value="KAB1226171.1"/>
    <property type="molecule type" value="Genomic_DNA"/>
</dbReference>
<feature type="compositionally biased region" description="Polar residues" evidence="3">
    <location>
        <begin position="449"/>
        <end position="460"/>
    </location>
</feature>
<sequence>MKCPYCSSAQGRCATTSSGRSITECASCGCVIEERQSQPHHLFHVRAQDNPLCLVTSDLPSLEAQNHHERDDEDPFEPTGFITAFSTWSLEPSPLFLRSCISFSGHLAELERVLESSSSSSSSSSSTVVVDNLRAYMQIIDVASILGLDHEISDHAFQLFRDCCSATCLRNRSVEALATAALVQAIREAQEPRTLQEISIAANVAQKEIGKYIKILGEALQLSQPINSNSISVHMPRFCTLLQLNKSAQELATHIGEVVINKCFCTRRNPISISAAAIYLACQLEDKRKTQAEICKVTGLTEVTLRKVYKELLENWDDLLPSNYTPAVPPERAFPTTVIASGRASATKVDLVETTSSMDRDKQPEVKGNNLNEILDTGHRGRAKEEAESRSNSHVLNRVPTFWQPQAPLGTSGPRTLEDKHQNITRGTDINELHTNRQDLEQKVDQESNRATNPLKTNQLASPPTSSASSVSRQFWPPPISGPPSVRFVLPPHAMPGYAEHKGSGSLNGSRNSSHCGDT</sequence>
<reference evidence="7" key="3">
    <citation type="submission" date="2019-09" db="EMBL/GenBank/DDBJ databases">
        <authorList>
            <person name="Gao Z."/>
        </authorList>
    </citation>
    <scope>NUCLEOTIDE SEQUENCE</scope>
    <source>
        <tissue evidence="7">Leaves</tissue>
    </source>
</reference>
<comment type="caution">
    <text evidence="7">The sequence shown here is derived from an EMBL/GenBank/DDBJ whole genome shotgun (WGS) entry which is preliminary data.</text>
</comment>
<keyword evidence="1" id="KW-0805">Transcription regulation</keyword>
<dbReference type="OrthoDB" id="25790at2759"/>
<dbReference type="PRINTS" id="PR00685">
    <property type="entry name" value="TIFACTORIIB"/>
</dbReference>
<dbReference type="GO" id="GO:0070897">
    <property type="term" value="P:transcription preinitiation complex assembly"/>
    <property type="evidence" value="ECO:0007669"/>
    <property type="project" value="InterPro"/>
</dbReference>
<dbReference type="SMART" id="SM00385">
    <property type="entry name" value="CYCLIN"/>
    <property type="match status" value="2"/>
</dbReference>
<evidence type="ECO:0000313" key="8">
    <source>
        <dbReference type="Proteomes" id="UP000516437"/>
    </source>
</evidence>
<protein>
    <submittedName>
        <fullName evidence="7">Transcription initiation factor IIB</fullName>
    </submittedName>
</protein>
<organism evidence="7 8">
    <name type="scientific">Morella rubra</name>
    <name type="common">Chinese bayberry</name>
    <dbReference type="NCBI Taxonomy" id="262757"/>
    <lineage>
        <taxon>Eukaryota</taxon>
        <taxon>Viridiplantae</taxon>
        <taxon>Streptophyta</taxon>
        <taxon>Embryophyta</taxon>
        <taxon>Tracheophyta</taxon>
        <taxon>Spermatophyta</taxon>
        <taxon>Magnoliopsida</taxon>
        <taxon>eudicotyledons</taxon>
        <taxon>Gunneridae</taxon>
        <taxon>Pentapetalae</taxon>
        <taxon>rosids</taxon>
        <taxon>fabids</taxon>
        <taxon>Fagales</taxon>
        <taxon>Myricaceae</taxon>
        <taxon>Morella</taxon>
    </lineage>
</organism>
<feature type="domain" description="Cyclin-like" evidence="4">
    <location>
        <begin position="137"/>
        <end position="218"/>
    </location>
</feature>
<dbReference type="GO" id="GO:0003743">
    <property type="term" value="F:translation initiation factor activity"/>
    <property type="evidence" value="ECO:0007669"/>
    <property type="project" value="UniProtKB-KW"/>
</dbReference>
<dbReference type="GO" id="GO:0005634">
    <property type="term" value="C:nucleus"/>
    <property type="evidence" value="ECO:0007669"/>
    <property type="project" value="TreeGrafter"/>
</dbReference>
<feature type="compositionally biased region" description="Low complexity" evidence="3">
    <location>
        <begin position="504"/>
        <end position="519"/>
    </location>
</feature>
<dbReference type="FunFam" id="1.10.472.10:FF:000050">
    <property type="entry name" value="Transcription initiation factor TFIIB"/>
    <property type="match status" value="1"/>
</dbReference>
<keyword evidence="7" id="KW-0396">Initiation factor</keyword>
<dbReference type="InterPro" id="IPR013150">
    <property type="entry name" value="TFIIB_cyclin"/>
</dbReference>
<keyword evidence="7" id="KW-0648">Protein biosynthesis</keyword>
<keyword evidence="8" id="KW-1185">Reference proteome</keyword>
<reference evidence="7" key="1">
    <citation type="submission" date="2018-07" db="EMBL/GenBank/DDBJ databases">
        <authorList>
            <person name="Gao Z.-S."/>
            <person name="Jia H.-M."/>
            <person name="Jia H.-J."/>
            <person name="Cai Q.-L."/>
            <person name="Wang Y."/>
            <person name="Zhao H.-B."/>
        </authorList>
    </citation>
    <scope>NUCLEOTIDE SEQUENCE</scope>
    <source>
        <tissue evidence="7">Leaves</tissue>
    </source>
</reference>
<dbReference type="Pfam" id="PF00382">
    <property type="entry name" value="TFIIB"/>
    <property type="match status" value="2"/>
</dbReference>
<gene>
    <name evidence="6" type="ORF">CJ030_MR1G018345</name>
    <name evidence="7" type="ORF">CJ030_MR1G027800</name>
    <name evidence="5" type="ORF">CJ030_MR5G017622</name>
</gene>
<evidence type="ECO:0000256" key="2">
    <source>
        <dbReference type="ARBA" id="ARBA00023163"/>
    </source>
</evidence>
<dbReference type="CDD" id="cd20550">
    <property type="entry name" value="CYCLIN_TFIIB_archaea_like_rpt2"/>
    <property type="match status" value="1"/>
</dbReference>
<dbReference type="InterPro" id="IPR013763">
    <property type="entry name" value="Cyclin-like_dom"/>
</dbReference>
<dbReference type="Gene3D" id="1.10.472.10">
    <property type="entry name" value="Cyclin-like"/>
    <property type="match status" value="2"/>
</dbReference>
<proteinExistence type="predicted"/>
<dbReference type="FunFam" id="1.10.472.10:FF:000045">
    <property type="entry name" value="Transcription initiation factor IIB"/>
    <property type="match status" value="1"/>
</dbReference>
<keyword evidence="2" id="KW-0804">Transcription</keyword>
<feature type="domain" description="Cyclin-like" evidence="4">
    <location>
        <begin position="233"/>
        <end position="314"/>
    </location>
</feature>
<evidence type="ECO:0000256" key="3">
    <source>
        <dbReference type="SAM" id="MobiDB-lite"/>
    </source>
</evidence>